<dbReference type="Proteomes" id="UP000324222">
    <property type="component" value="Unassembled WGS sequence"/>
</dbReference>
<dbReference type="EMBL" id="VSRR010018583">
    <property type="protein sequence ID" value="MPC61487.1"/>
    <property type="molecule type" value="Genomic_DNA"/>
</dbReference>
<proteinExistence type="predicted"/>
<evidence type="ECO:0000313" key="2">
    <source>
        <dbReference type="EMBL" id="MPC61487.1"/>
    </source>
</evidence>
<sequence>MSDAHITRHQNSLRASWETAATQALQARSFPHRYIPRPPTHRPLSREASSLALPASALLTYGGTG</sequence>
<protein>
    <submittedName>
        <fullName evidence="2">Uncharacterized protein</fullName>
    </submittedName>
</protein>
<keyword evidence="3" id="KW-1185">Reference proteome</keyword>
<organism evidence="2 3">
    <name type="scientific">Portunus trituberculatus</name>
    <name type="common">Swimming crab</name>
    <name type="synonym">Neptunus trituberculatus</name>
    <dbReference type="NCBI Taxonomy" id="210409"/>
    <lineage>
        <taxon>Eukaryota</taxon>
        <taxon>Metazoa</taxon>
        <taxon>Ecdysozoa</taxon>
        <taxon>Arthropoda</taxon>
        <taxon>Crustacea</taxon>
        <taxon>Multicrustacea</taxon>
        <taxon>Malacostraca</taxon>
        <taxon>Eumalacostraca</taxon>
        <taxon>Eucarida</taxon>
        <taxon>Decapoda</taxon>
        <taxon>Pleocyemata</taxon>
        <taxon>Brachyura</taxon>
        <taxon>Eubrachyura</taxon>
        <taxon>Portunoidea</taxon>
        <taxon>Portunidae</taxon>
        <taxon>Portuninae</taxon>
        <taxon>Portunus</taxon>
    </lineage>
</organism>
<feature type="region of interest" description="Disordered" evidence="1">
    <location>
        <begin position="28"/>
        <end position="48"/>
    </location>
</feature>
<reference evidence="2 3" key="1">
    <citation type="submission" date="2019-05" db="EMBL/GenBank/DDBJ databases">
        <title>Another draft genome of Portunus trituberculatus and its Hox gene families provides insights of decapod evolution.</title>
        <authorList>
            <person name="Jeong J.-H."/>
            <person name="Song I."/>
            <person name="Kim S."/>
            <person name="Choi T."/>
            <person name="Kim D."/>
            <person name="Ryu S."/>
            <person name="Kim W."/>
        </authorList>
    </citation>
    <scope>NUCLEOTIDE SEQUENCE [LARGE SCALE GENOMIC DNA]</scope>
    <source>
        <tissue evidence="2">Muscle</tissue>
    </source>
</reference>
<evidence type="ECO:0000256" key="1">
    <source>
        <dbReference type="SAM" id="MobiDB-lite"/>
    </source>
</evidence>
<comment type="caution">
    <text evidence="2">The sequence shown here is derived from an EMBL/GenBank/DDBJ whole genome shotgun (WGS) entry which is preliminary data.</text>
</comment>
<gene>
    <name evidence="2" type="ORF">E2C01_055559</name>
</gene>
<evidence type="ECO:0000313" key="3">
    <source>
        <dbReference type="Proteomes" id="UP000324222"/>
    </source>
</evidence>
<accession>A0A5B7GW94</accession>
<name>A0A5B7GW94_PORTR</name>
<dbReference type="AlphaFoldDB" id="A0A5B7GW94"/>